<comment type="caution">
    <text evidence="1">The sequence shown here is derived from an EMBL/GenBank/DDBJ whole genome shotgun (WGS) entry which is preliminary data.</text>
</comment>
<dbReference type="InterPro" id="IPR011990">
    <property type="entry name" value="TPR-like_helical_dom_sf"/>
</dbReference>
<dbReference type="SUPFAM" id="SSF48452">
    <property type="entry name" value="TPR-like"/>
    <property type="match status" value="1"/>
</dbReference>
<organism evidence="1 2">
    <name type="scientific">Pelotomaculum schinkii</name>
    <dbReference type="NCBI Taxonomy" id="78350"/>
    <lineage>
        <taxon>Bacteria</taxon>
        <taxon>Bacillati</taxon>
        <taxon>Bacillota</taxon>
        <taxon>Clostridia</taxon>
        <taxon>Eubacteriales</taxon>
        <taxon>Desulfotomaculaceae</taxon>
        <taxon>Pelotomaculum</taxon>
    </lineage>
</organism>
<gene>
    <name evidence="1" type="ORF">Psch_02623</name>
</gene>
<protein>
    <submittedName>
        <fullName evidence="1">Uncharacterized protein</fullName>
    </submittedName>
</protein>
<proteinExistence type="predicted"/>
<evidence type="ECO:0000313" key="2">
    <source>
        <dbReference type="Proteomes" id="UP000298324"/>
    </source>
</evidence>
<dbReference type="Gene3D" id="1.25.40.10">
    <property type="entry name" value="Tetratricopeptide repeat domain"/>
    <property type="match status" value="1"/>
</dbReference>
<dbReference type="EMBL" id="QFGA01000002">
    <property type="protein sequence ID" value="TEB05582.1"/>
    <property type="molecule type" value="Genomic_DNA"/>
</dbReference>
<reference evidence="1 2" key="1">
    <citation type="journal article" date="2018" name="Environ. Microbiol.">
        <title>Novel energy conservation strategies and behaviour of Pelotomaculum schinkii driving syntrophic propionate catabolism.</title>
        <authorList>
            <person name="Hidalgo-Ahumada C.A.P."/>
            <person name="Nobu M.K."/>
            <person name="Narihiro T."/>
            <person name="Tamaki H."/>
            <person name="Liu W.T."/>
            <person name="Kamagata Y."/>
            <person name="Stams A.J.M."/>
            <person name="Imachi H."/>
            <person name="Sousa D.Z."/>
        </authorList>
    </citation>
    <scope>NUCLEOTIDE SEQUENCE [LARGE SCALE GENOMIC DNA]</scope>
    <source>
        <strain evidence="1 2">HH</strain>
    </source>
</reference>
<name>A0A4Y7R9X6_9FIRM</name>
<keyword evidence="2" id="KW-1185">Reference proteome</keyword>
<dbReference type="Proteomes" id="UP000298324">
    <property type="component" value="Unassembled WGS sequence"/>
</dbReference>
<accession>A0A4Y7R9X6</accession>
<evidence type="ECO:0000313" key="1">
    <source>
        <dbReference type="EMBL" id="TEB05582.1"/>
    </source>
</evidence>
<sequence>MKPELESLVDKAIGYYNAGDFEKEIEQWKLVIKHDSKNPLWVHNLALSLMNNADYNGSYILFEYLLQNYPDLSRVHNNFAVLLIRMGADKQDLIPVLKNALILSEDVEEFISHFMNLCNIIAYGFEGDASILFDEIETLLPEIMEKLYEPKRVDQNLISMTQVLQGMRIVSTYRRNFANKKWKSAEESLQQAIWVFSNLGLNNFVNGINHYVKPLFQLCKEVMLLLEEIGTNTELSPDVALNKFKCLLELAQSSERRQDSVNVRLLDMLGWFMTSFVNNLVFIADPKTPYNQDTSPQQAIMYLSANYFNKLGSDLISILNFVNNQCANLSEHADRVFSKKLIEEYRNTVWSKISLFCNGLVLDFCDVDLKLSRSMLGWDKDPINVSMKEIQEFKSLVERQTYADIYVNGKPQENIARALLQTFLTSRSYREVLVRGGRSDLLSFTKNGRFLYETKIWRGQDYYIQGLEELEEYIIGEDDENLLGVFYVIFDPTKSGKAKKHINSYIKTVGRYHVNVIIIHIKPQVPSKKGKDSL</sequence>
<dbReference type="RefSeq" id="WP_190240579.1">
    <property type="nucleotide sequence ID" value="NZ_QFGA01000002.1"/>
</dbReference>
<dbReference type="AlphaFoldDB" id="A0A4Y7R9X6"/>